<comment type="caution">
    <text evidence="1">The sequence shown here is derived from an EMBL/GenBank/DDBJ whole genome shotgun (WGS) entry which is preliminary data.</text>
</comment>
<protein>
    <submittedName>
        <fullName evidence="1">Helix-turn-helix domain containing protein</fullName>
    </submittedName>
</protein>
<name>A0A371IPJ9_9FIRM</name>
<reference evidence="1 2" key="1">
    <citation type="journal article" date="2017" name="Genome Announc.">
        <title>Draft Genome Sequence of Romboutsia maritimum sp. nov. Strain CCRI-22766(T), Isolated from Coastal Estuarine Mud.</title>
        <authorList>
            <person name="Maheux A.F."/>
            <person name="Boudreau D.K."/>
            <person name="Berube E."/>
            <person name="Boissinot M."/>
            <person name="Raymond F."/>
            <person name="Brodeur S."/>
            <person name="Corbeil J."/>
            <person name="Brightwell G."/>
            <person name="Broda D."/>
            <person name="Omar R.F."/>
            <person name="Bergeron M.G."/>
        </authorList>
    </citation>
    <scope>NUCLEOTIDE SEQUENCE [LARGE SCALE GENOMIC DNA]</scope>
    <source>
        <strain evidence="1 2">CCRI-22766</strain>
    </source>
</reference>
<proteinExistence type="predicted"/>
<accession>A0A371IPJ9</accession>
<sequence length="85" mass="10307">MELNNYIVVVEKKYIHELEKNNIPFKQFTSEDYYLVKRGKKKKRFNKEQQQEILLDLQSGLSIKKCSIKYKCSTRTIQDIKKEIY</sequence>
<dbReference type="Proteomes" id="UP000243494">
    <property type="component" value="Unassembled WGS sequence"/>
</dbReference>
<organism evidence="1 2">
    <name type="scientific">Romboutsia maritimum</name>
    <dbReference type="NCBI Taxonomy" id="2020948"/>
    <lineage>
        <taxon>Bacteria</taxon>
        <taxon>Bacillati</taxon>
        <taxon>Bacillota</taxon>
        <taxon>Clostridia</taxon>
        <taxon>Peptostreptococcales</taxon>
        <taxon>Peptostreptococcaceae</taxon>
        <taxon>Romboutsia</taxon>
    </lineage>
</organism>
<gene>
    <name evidence="1" type="ORF">CHF27_013610</name>
</gene>
<evidence type="ECO:0000313" key="1">
    <source>
        <dbReference type="EMBL" id="RDY22409.1"/>
    </source>
</evidence>
<keyword evidence="2" id="KW-1185">Reference proteome</keyword>
<dbReference type="EMBL" id="NOJZ02000069">
    <property type="protein sequence ID" value="RDY22409.1"/>
    <property type="molecule type" value="Genomic_DNA"/>
</dbReference>
<evidence type="ECO:0000313" key="2">
    <source>
        <dbReference type="Proteomes" id="UP000243494"/>
    </source>
</evidence>
<dbReference type="AlphaFoldDB" id="A0A371IPJ9"/>